<evidence type="ECO:0000313" key="5">
    <source>
        <dbReference type="Proteomes" id="UP000255549"/>
    </source>
</evidence>
<dbReference type="Gene3D" id="3.90.1720.10">
    <property type="entry name" value="endopeptidase domain like (from Nostoc punctiforme)"/>
    <property type="match status" value="1"/>
</dbReference>
<feature type="compositionally biased region" description="Basic and acidic residues" evidence="2">
    <location>
        <begin position="168"/>
        <end position="178"/>
    </location>
</feature>
<dbReference type="PROSITE" id="PS50911">
    <property type="entry name" value="CHAP"/>
    <property type="match status" value="1"/>
</dbReference>
<proteinExistence type="inferred from homology"/>
<name>A0A380GAF8_STAIN</name>
<keyword evidence="4" id="KW-0378">Hydrolase</keyword>
<evidence type="ECO:0000313" key="4">
    <source>
        <dbReference type="EMBL" id="SUM47238.1"/>
    </source>
</evidence>
<dbReference type="InterPro" id="IPR038765">
    <property type="entry name" value="Papain-like_cys_pep_sf"/>
</dbReference>
<protein>
    <submittedName>
        <fullName evidence="4">Phage-related cell wall hydrolase</fullName>
    </submittedName>
</protein>
<reference evidence="4 5" key="1">
    <citation type="submission" date="2018-06" db="EMBL/GenBank/DDBJ databases">
        <authorList>
            <consortium name="Pathogen Informatics"/>
            <person name="Doyle S."/>
        </authorList>
    </citation>
    <scope>NUCLEOTIDE SEQUENCE [LARGE SCALE GENOMIC DNA]</scope>
    <source>
        <strain evidence="5">NCTC 11048</strain>
    </source>
</reference>
<dbReference type="EMBL" id="UHDP01000003">
    <property type="protein sequence ID" value="SUM47238.1"/>
    <property type="molecule type" value="Genomic_DNA"/>
</dbReference>
<dbReference type="STRING" id="1141106.GCA_000308095_02238"/>
<dbReference type="InterPro" id="IPR007921">
    <property type="entry name" value="CHAP_dom"/>
</dbReference>
<dbReference type="Gene3D" id="1.10.530.10">
    <property type="match status" value="1"/>
</dbReference>
<keyword evidence="5" id="KW-1185">Reference proteome</keyword>
<sequence length="628" mass="71633">MSLPKTGKLTALDVVNWALDLAKRRKGVDVDGYYGMQCWDLPNYILKKYWGFTTWGNANAMAQKSNYRGNDFKIYRNTPSFVPLPGDWAVWAGSNPGHVSIVVGPASRSYFYSCDQNWYTANWTGSPAYKIKHNYNGVTHFVRPPYKKSATSNPSDPSTPKPPAIDPEPNKEPDKPTVRFKDVTKVIYTIKRSDFGSWDKFEHRVAWGKRRNGKVKGVTIKNAHTMRSVSDLYNDRNQYINSNEYPHYYIDYISSWSPRDEAYEYPGDPNNLVIEICGDYSDDKEAFILSELKAIMLVYEIFKNHNIEPKLKNLKIENKVWRSLKEHANWDFVKDGFPPEQKIDELIKKINGLYENREKLLANVSEEKVTKSKIKVVVDGKNKDVVAQSESKKGEKNVTSNSPKITVEKSKYTFKQALDKQMRVIPKINTGGGWYSASRAKTSEAMNPTKIWNNSTQRYQMLDLGKYQGVPVSKLNQLLDGKGKLHNQGKAFADACKKYKLNEIYLIAHAILESGNGKSNFASGTYGIYNFFGIGAFDSNPNNAINFARNNGWTTPAKAIIGGAKFVREGYIARGQNTLYRMRWNPKAPATHQYATDINWCTHQATIIASYYKKIKLSGKYYIQDKYK</sequence>
<dbReference type="SUPFAM" id="SSF54001">
    <property type="entry name" value="Cysteine proteinases"/>
    <property type="match status" value="1"/>
</dbReference>
<dbReference type="AlphaFoldDB" id="A0A380GAF8"/>
<dbReference type="Proteomes" id="UP000255549">
    <property type="component" value="Unassembled WGS sequence"/>
</dbReference>
<dbReference type="SMART" id="SM00047">
    <property type="entry name" value="LYZ2"/>
    <property type="match status" value="1"/>
</dbReference>
<dbReference type="InterPro" id="IPR002901">
    <property type="entry name" value="MGlyc_endo_b_GlcNAc-like_dom"/>
</dbReference>
<accession>A0A380GAF8</accession>
<evidence type="ECO:0000256" key="1">
    <source>
        <dbReference type="ARBA" id="ARBA00006088"/>
    </source>
</evidence>
<gene>
    <name evidence="4" type="primary">atl_3</name>
    <name evidence="4" type="ORF">NCTC11048_02311</name>
</gene>
<evidence type="ECO:0000259" key="3">
    <source>
        <dbReference type="PROSITE" id="PS50911"/>
    </source>
</evidence>
<dbReference type="GO" id="GO:0004040">
    <property type="term" value="F:amidase activity"/>
    <property type="evidence" value="ECO:0007669"/>
    <property type="project" value="InterPro"/>
</dbReference>
<dbReference type="RefSeq" id="WP_096559821.1">
    <property type="nucleotide sequence ID" value="NZ_UHDP01000003.1"/>
</dbReference>
<evidence type="ECO:0000256" key="2">
    <source>
        <dbReference type="SAM" id="MobiDB-lite"/>
    </source>
</evidence>
<feature type="compositionally biased region" description="Pro residues" evidence="2">
    <location>
        <begin position="157"/>
        <end position="166"/>
    </location>
</feature>
<organism evidence="4 5">
    <name type="scientific">Staphylococcus intermedius NCTC 11048</name>
    <dbReference type="NCBI Taxonomy" id="1141106"/>
    <lineage>
        <taxon>Bacteria</taxon>
        <taxon>Bacillati</taxon>
        <taxon>Bacillota</taxon>
        <taxon>Bacilli</taxon>
        <taxon>Bacillales</taxon>
        <taxon>Staphylococcaceae</taxon>
        <taxon>Staphylococcus</taxon>
        <taxon>Staphylococcus intermedius group</taxon>
    </lineage>
</organism>
<feature type="domain" description="Peptidase C51" evidence="3">
    <location>
        <begin position="13"/>
        <end position="143"/>
    </location>
</feature>
<feature type="region of interest" description="Disordered" evidence="2">
    <location>
        <begin position="146"/>
        <end position="178"/>
    </location>
</feature>
<dbReference type="Pfam" id="PF01832">
    <property type="entry name" value="Glucosaminidase"/>
    <property type="match status" value="1"/>
</dbReference>
<comment type="similarity">
    <text evidence="1">In the N-terminal section; belongs to the N-acetylmuramoyl-L-alanine amidase 2 family.</text>
</comment>
<dbReference type="Pfam" id="PF05257">
    <property type="entry name" value="CHAP"/>
    <property type="match status" value="1"/>
</dbReference>
<dbReference type="OrthoDB" id="9816557at2"/>